<gene>
    <name evidence="1" type="ORF">V6N11_046815</name>
</gene>
<comment type="caution">
    <text evidence="1">The sequence shown here is derived from an EMBL/GenBank/DDBJ whole genome shotgun (WGS) entry which is preliminary data.</text>
</comment>
<accession>A0ABR2A0Z8</accession>
<reference evidence="1 2" key="1">
    <citation type="journal article" date="2024" name="G3 (Bethesda)">
        <title>Genome assembly of Hibiscus sabdariffa L. provides insights into metabolisms of medicinal natural products.</title>
        <authorList>
            <person name="Kim T."/>
        </authorList>
    </citation>
    <scope>NUCLEOTIDE SEQUENCE [LARGE SCALE GENOMIC DNA]</scope>
    <source>
        <strain evidence="1">TK-2024</strain>
        <tissue evidence="1">Old leaves</tissue>
    </source>
</reference>
<organism evidence="1 2">
    <name type="scientific">Hibiscus sabdariffa</name>
    <name type="common">roselle</name>
    <dbReference type="NCBI Taxonomy" id="183260"/>
    <lineage>
        <taxon>Eukaryota</taxon>
        <taxon>Viridiplantae</taxon>
        <taxon>Streptophyta</taxon>
        <taxon>Embryophyta</taxon>
        <taxon>Tracheophyta</taxon>
        <taxon>Spermatophyta</taxon>
        <taxon>Magnoliopsida</taxon>
        <taxon>eudicotyledons</taxon>
        <taxon>Gunneridae</taxon>
        <taxon>Pentapetalae</taxon>
        <taxon>rosids</taxon>
        <taxon>malvids</taxon>
        <taxon>Malvales</taxon>
        <taxon>Malvaceae</taxon>
        <taxon>Malvoideae</taxon>
        <taxon>Hibiscus</taxon>
    </lineage>
</organism>
<proteinExistence type="predicted"/>
<evidence type="ECO:0000313" key="1">
    <source>
        <dbReference type="EMBL" id="KAK8486347.1"/>
    </source>
</evidence>
<name>A0ABR2A0Z8_9ROSI</name>
<keyword evidence="2" id="KW-1185">Reference proteome</keyword>
<dbReference type="EMBL" id="JBBPBN010000445">
    <property type="protein sequence ID" value="KAK8486347.1"/>
    <property type="molecule type" value="Genomic_DNA"/>
</dbReference>
<protein>
    <submittedName>
        <fullName evidence="1">Uncharacterized protein</fullName>
    </submittedName>
</protein>
<sequence length="138" mass="15749">MHIVLAHTKRLNESFIGNNTNGILDSQLVVVVAIASDRDQLAFAKEFFSGRQLDVIFLTEVDIVGGTSRTTSSFILRDCWMQASRVLGINVRHDRMIEYRELFKDNFSISTKDLKQETILVAEKSLSDYLRLANQILR</sequence>
<dbReference type="Proteomes" id="UP001396334">
    <property type="component" value="Unassembled WGS sequence"/>
</dbReference>
<evidence type="ECO:0000313" key="2">
    <source>
        <dbReference type="Proteomes" id="UP001396334"/>
    </source>
</evidence>